<evidence type="ECO:0000259" key="1">
    <source>
        <dbReference type="PROSITE" id="PS51186"/>
    </source>
</evidence>
<dbReference type="PANTHER" id="PTHR43233">
    <property type="entry name" value="FAMILY N-ACETYLTRANSFERASE, PUTATIVE (AFU_ORTHOLOGUE AFUA_6G03350)-RELATED"/>
    <property type="match status" value="1"/>
</dbReference>
<dbReference type="EMBL" id="CP011388">
    <property type="protein sequence ID" value="ANE45560.1"/>
    <property type="molecule type" value="Genomic_DNA"/>
</dbReference>
<dbReference type="InterPro" id="IPR053144">
    <property type="entry name" value="Acetyltransferase_Butenolide"/>
</dbReference>
<dbReference type="GO" id="GO:0016747">
    <property type="term" value="F:acyltransferase activity, transferring groups other than amino-acyl groups"/>
    <property type="evidence" value="ECO:0007669"/>
    <property type="project" value="InterPro"/>
</dbReference>
<dbReference type="PANTHER" id="PTHR43233:SF1">
    <property type="entry name" value="FAMILY N-ACETYLTRANSFERASE, PUTATIVE (AFU_ORTHOLOGUE AFUA_6G03350)-RELATED"/>
    <property type="match status" value="1"/>
</dbReference>
<dbReference type="InterPro" id="IPR016181">
    <property type="entry name" value="Acyl_CoA_acyltransferase"/>
</dbReference>
<evidence type="ECO:0000313" key="3">
    <source>
        <dbReference type="Proteomes" id="UP000076927"/>
    </source>
</evidence>
<proteinExistence type="predicted"/>
<dbReference type="AlphaFoldDB" id="A0A172TEX5"/>
<dbReference type="SUPFAM" id="SSF55729">
    <property type="entry name" value="Acyl-CoA N-acyltransferases (Nat)"/>
    <property type="match status" value="1"/>
</dbReference>
<feature type="domain" description="N-acetyltransferase" evidence="1">
    <location>
        <begin position="12"/>
        <end position="138"/>
    </location>
</feature>
<evidence type="ECO:0000313" key="2">
    <source>
        <dbReference type="EMBL" id="ANE45560.1"/>
    </source>
</evidence>
<name>A0A172TEX5_9BACL</name>
<dbReference type="Gene3D" id="3.40.630.30">
    <property type="match status" value="1"/>
</dbReference>
<reference evidence="2 3" key="1">
    <citation type="submission" date="2015-01" db="EMBL/GenBank/DDBJ databases">
        <title>Paenibacillus swuensis/DY6/whole genome sequencing.</title>
        <authorList>
            <person name="Kim M.K."/>
            <person name="Srinivasan S."/>
            <person name="Lee J.-J."/>
        </authorList>
    </citation>
    <scope>NUCLEOTIDE SEQUENCE [LARGE SCALE GENOMIC DNA]</scope>
    <source>
        <strain evidence="2 3">DY6</strain>
    </source>
</reference>
<keyword evidence="2" id="KW-0808">Transferase</keyword>
<sequence length="138" mass="15986">MERPVEWKKGLYKVSDSGELLDIDFICRELSKSYWASDRVRGSIVESVRNSLSFGLYDVLGKQIGYARVVTDKVVFSWICDVIVHEDYRGRGLGKWLMSCVLDHPDVKQTKQRLATRDAHGLYERFGFVTDEMMTRKT</sequence>
<dbReference type="PATRIC" id="fig|1178515.4.peg.737"/>
<protein>
    <submittedName>
        <fullName evidence="2">GCN5 family acetyltransferase</fullName>
    </submittedName>
</protein>
<dbReference type="Proteomes" id="UP000076927">
    <property type="component" value="Chromosome"/>
</dbReference>
<dbReference type="KEGG" id="pswu:SY83_03715"/>
<organism evidence="2 3">
    <name type="scientific">Paenibacillus swuensis</name>
    <dbReference type="NCBI Taxonomy" id="1178515"/>
    <lineage>
        <taxon>Bacteria</taxon>
        <taxon>Bacillati</taxon>
        <taxon>Bacillota</taxon>
        <taxon>Bacilli</taxon>
        <taxon>Bacillales</taxon>
        <taxon>Paenibacillaceae</taxon>
        <taxon>Paenibacillus</taxon>
    </lineage>
</organism>
<dbReference type="PROSITE" id="PS51186">
    <property type="entry name" value="GNAT"/>
    <property type="match status" value="1"/>
</dbReference>
<accession>A0A172TEX5</accession>
<dbReference type="InterPro" id="IPR000182">
    <property type="entry name" value="GNAT_dom"/>
</dbReference>
<dbReference type="CDD" id="cd04301">
    <property type="entry name" value="NAT_SF"/>
    <property type="match status" value="1"/>
</dbReference>
<dbReference type="STRING" id="1178515.SY83_03715"/>
<dbReference type="Pfam" id="PF13508">
    <property type="entry name" value="Acetyltransf_7"/>
    <property type="match status" value="1"/>
</dbReference>
<keyword evidence="3" id="KW-1185">Reference proteome</keyword>
<gene>
    <name evidence="2" type="ORF">SY83_03715</name>
</gene>